<dbReference type="AlphaFoldDB" id="A0A3B4VIG1"/>
<feature type="compositionally biased region" description="Low complexity" evidence="7">
    <location>
        <begin position="310"/>
        <end position="331"/>
    </location>
</feature>
<dbReference type="Ensembl" id="ENSSDUT00000030092.1">
    <property type="protein sequence ID" value="ENSSDUP00000029590.1"/>
    <property type="gene ID" value="ENSSDUG00000021332.1"/>
</dbReference>
<feature type="compositionally biased region" description="Polar residues" evidence="7">
    <location>
        <begin position="332"/>
        <end position="348"/>
    </location>
</feature>
<evidence type="ECO:0000256" key="2">
    <source>
        <dbReference type="ARBA" id="ARBA00022723"/>
    </source>
</evidence>
<feature type="domain" description="C2H2-type" evidence="8">
    <location>
        <begin position="470"/>
        <end position="492"/>
    </location>
</feature>
<evidence type="ECO:0000313" key="9">
    <source>
        <dbReference type="Ensembl" id="ENSSDUP00000029590.1"/>
    </source>
</evidence>
<dbReference type="PANTHER" id="PTHR23067:SF6">
    <property type="entry name" value="ZINC FINGER PROTEIN 385C"/>
    <property type="match status" value="1"/>
</dbReference>
<reference evidence="9" key="1">
    <citation type="submission" date="2025-08" db="UniProtKB">
        <authorList>
            <consortium name="Ensembl"/>
        </authorList>
    </citation>
    <scope>IDENTIFICATION</scope>
</reference>
<dbReference type="PANTHER" id="PTHR23067">
    <property type="entry name" value="DOUBLE-STRANDED RNA-BINDING ZINC FINGER PROTEIN"/>
    <property type="match status" value="1"/>
</dbReference>
<evidence type="ECO:0000256" key="6">
    <source>
        <dbReference type="ARBA" id="ARBA00023242"/>
    </source>
</evidence>
<dbReference type="InterPro" id="IPR003604">
    <property type="entry name" value="Matrin/U1-like-C_Znf_C2H2"/>
</dbReference>
<dbReference type="InterPro" id="IPR013087">
    <property type="entry name" value="Znf_C2H2_type"/>
</dbReference>
<dbReference type="FunFam" id="3.30.160.60:FF:000121">
    <property type="entry name" value="zinc finger protein 385B isoform X1"/>
    <property type="match status" value="1"/>
</dbReference>
<evidence type="ECO:0000256" key="5">
    <source>
        <dbReference type="ARBA" id="ARBA00022833"/>
    </source>
</evidence>
<feature type="domain" description="C2H2-type" evidence="8">
    <location>
        <begin position="222"/>
        <end position="244"/>
    </location>
</feature>
<dbReference type="InterPro" id="IPR051845">
    <property type="entry name" value="Znf385"/>
</dbReference>
<dbReference type="SMART" id="SM00355">
    <property type="entry name" value="ZnF_C2H2"/>
    <property type="match status" value="4"/>
</dbReference>
<evidence type="ECO:0000256" key="7">
    <source>
        <dbReference type="SAM" id="MobiDB-lite"/>
    </source>
</evidence>
<keyword evidence="10" id="KW-1185">Reference proteome</keyword>
<evidence type="ECO:0000256" key="3">
    <source>
        <dbReference type="ARBA" id="ARBA00022737"/>
    </source>
</evidence>
<dbReference type="GO" id="GO:0003676">
    <property type="term" value="F:nucleic acid binding"/>
    <property type="evidence" value="ECO:0007669"/>
    <property type="project" value="InterPro"/>
</dbReference>
<feature type="region of interest" description="Disordered" evidence="7">
    <location>
        <begin position="417"/>
        <end position="440"/>
    </location>
</feature>
<sequence>MDSNNGGAVKPSYIEVKTGQSLLPDSLLIPPPNTPLSAGAQGGKTILQDMKRPKSPDWLDGSPARKNQEGQEEEEEEEEDEEERKVGAGYRAKRERRQSSGSGSSATMCQVCNIQLNSSAQAQIHYRGKTHQRRLRRLAKAVSTGALSQSQVHPLLGSLPLPGRALQPQTHAQLEHFLPLRVNGSSPLSLFPNFNTMDPVQKAVINHTFGMAPPKKKPIISCNICHLRFNSTTQAEAHYKGHKHARKLKALETQRNRQRNGHSPSTTGKDRERGMMGGGAVPTDSHVKDKKGPSTSSQPAAQQTENAQGTSLADTSSSQLSSTDSSSALRSPQLSPQVPPASQLSDLASESPHVDGCSPATGSAPRSDLQGSSTGGEEEVAKVDEAKAAKSNKKQHLHCPTCKVTVNSSSQLEAHCSGSKHKQMLDGQNSSHSQRRVKMTSLPRPTCRIKQRMGSKTRAVVGVSSQPFHCELCQVSVNSETQLKQHMNSRRHKERLAGKPVKAKFTPYNKLQPSAVLATKLALQKQLSKALPAGFLTSPLNPAALCTMAPGPLALRLPSGPTAIIQGPLISPTLFRPAPGPLRATHAPIIFSPY</sequence>
<keyword evidence="2" id="KW-0479">Metal-binding</keyword>
<evidence type="ECO:0000256" key="1">
    <source>
        <dbReference type="ARBA" id="ARBA00004123"/>
    </source>
</evidence>
<evidence type="ECO:0000313" key="10">
    <source>
        <dbReference type="Proteomes" id="UP000261420"/>
    </source>
</evidence>
<reference evidence="9" key="2">
    <citation type="submission" date="2025-09" db="UniProtKB">
        <authorList>
            <consortium name="Ensembl"/>
        </authorList>
    </citation>
    <scope>IDENTIFICATION</scope>
</reference>
<dbReference type="SUPFAM" id="SSF57667">
    <property type="entry name" value="beta-beta-alpha zinc fingers"/>
    <property type="match status" value="4"/>
</dbReference>
<dbReference type="InterPro" id="IPR036236">
    <property type="entry name" value="Znf_C2H2_sf"/>
</dbReference>
<keyword evidence="6" id="KW-0539">Nucleus</keyword>
<dbReference type="Gene3D" id="3.30.160.60">
    <property type="entry name" value="Classic Zinc Finger"/>
    <property type="match status" value="4"/>
</dbReference>
<feature type="compositionally biased region" description="Polar residues" evidence="7">
    <location>
        <begin position="293"/>
        <end position="309"/>
    </location>
</feature>
<accession>A0A3B4VIG1</accession>
<evidence type="ECO:0000256" key="4">
    <source>
        <dbReference type="ARBA" id="ARBA00022771"/>
    </source>
</evidence>
<dbReference type="GeneTree" id="ENSGT00940000157202"/>
<dbReference type="GO" id="GO:0008270">
    <property type="term" value="F:zinc ion binding"/>
    <property type="evidence" value="ECO:0007669"/>
    <property type="project" value="UniProtKB-KW"/>
</dbReference>
<feature type="compositionally biased region" description="Acidic residues" evidence="7">
    <location>
        <begin position="70"/>
        <end position="82"/>
    </location>
</feature>
<dbReference type="SMART" id="SM00451">
    <property type="entry name" value="ZnF_U1"/>
    <property type="match status" value="4"/>
</dbReference>
<keyword evidence="3" id="KW-0677">Repeat</keyword>
<keyword evidence="5" id="KW-0862">Zinc</keyword>
<organism evidence="9 10">
    <name type="scientific">Seriola dumerili</name>
    <name type="common">Greater amberjack</name>
    <name type="synonym">Caranx dumerili</name>
    <dbReference type="NCBI Taxonomy" id="41447"/>
    <lineage>
        <taxon>Eukaryota</taxon>
        <taxon>Metazoa</taxon>
        <taxon>Chordata</taxon>
        <taxon>Craniata</taxon>
        <taxon>Vertebrata</taxon>
        <taxon>Euteleostomi</taxon>
        <taxon>Actinopterygii</taxon>
        <taxon>Neopterygii</taxon>
        <taxon>Teleostei</taxon>
        <taxon>Neoteleostei</taxon>
        <taxon>Acanthomorphata</taxon>
        <taxon>Carangaria</taxon>
        <taxon>Carangiformes</taxon>
        <taxon>Carangidae</taxon>
        <taxon>Seriola</taxon>
    </lineage>
</organism>
<feature type="region of interest" description="Disordered" evidence="7">
    <location>
        <begin position="251"/>
        <end position="381"/>
    </location>
</feature>
<comment type="subcellular location">
    <subcellularLocation>
        <location evidence="1">Nucleus</location>
    </subcellularLocation>
</comment>
<dbReference type="Pfam" id="PF12874">
    <property type="entry name" value="zf-met"/>
    <property type="match status" value="4"/>
</dbReference>
<protein>
    <submittedName>
        <fullName evidence="9">Zinc finger protein 385C</fullName>
    </submittedName>
</protein>
<proteinExistence type="predicted"/>
<evidence type="ECO:0000259" key="8">
    <source>
        <dbReference type="PROSITE" id="PS00028"/>
    </source>
</evidence>
<feature type="region of interest" description="Disordered" evidence="7">
    <location>
        <begin position="23"/>
        <end position="106"/>
    </location>
</feature>
<dbReference type="Proteomes" id="UP000261420">
    <property type="component" value="Unplaced"/>
</dbReference>
<name>A0A3B4VIG1_SERDU</name>
<dbReference type="GO" id="GO:0005634">
    <property type="term" value="C:nucleus"/>
    <property type="evidence" value="ECO:0007669"/>
    <property type="project" value="UniProtKB-SubCell"/>
</dbReference>
<keyword evidence="4" id="KW-0863">Zinc-finger</keyword>
<dbReference type="PROSITE" id="PS00028">
    <property type="entry name" value="ZINC_FINGER_C2H2_1"/>
    <property type="match status" value="2"/>
</dbReference>